<accession>A0AA39XTT4</accession>
<keyword evidence="2" id="KW-1185">Reference proteome</keyword>
<name>A0AA39XTT4_9PEZI</name>
<protein>
    <recommendedName>
        <fullName evidence="3">Indole-diterpene biosynthesis protein PaxU</fullName>
    </recommendedName>
</protein>
<dbReference type="PANTHER" id="PTHR12265:SF40">
    <property type="entry name" value="DUF829-DOMAIN-CONTAINING PROTEIN"/>
    <property type="match status" value="1"/>
</dbReference>
<evidence type="ECO:0008006" key="3">
    <source>
        <dbReference type="Google" id="ProtNLM"/>
    </source>
</evidence>
<reference evidence="1" key="1">
    <citation type="submission" date="2023-06" db="EMBL/GenBank/DDBJ databases">
        <title>Genome-scale phylogeny and comparative genomics of the fungal order Sordariales.</title>
        <authorList>
            <consortium name="Lawrence Berkeley National Laboratory"/>
            <person name="Hensen N."/>
            <person name="Bonometti L."/>
            <person name="Westerberg I."/>
            <person name="Brannstrom I.O."/>
            <person name="Guillou S."/>
            <person name="Cros-Aarteil S."/>
            <person name="Calhoun S."/>
            <person name="Haridas S."/>
            <person name="Kuo A."/>
            <person name="Mondo S."/>
            <person name="Pangilinan J."/>
            <person name="Riley R."/>
            <person name="Labutti K."/>
            <person name="Andreopoulos B."/>
            <person name="Lipzen A."/>
            <person name="Chen C."/>
            <person name="Yanf M."/>
            <person name="Daum C."/>
            <person name="Ng V."/>
            <person name="Clum A."/>
            <person name="Steindorff A."/>
            <person name="Ohm R."/>
            <person name="Martin F."/>
            <person name="Silar P."/>
            <person name="Natvig D."/>
            <person name="Lalanne C."/>
            <person name="Gautier V."/>
            <person name="Ament-Velasquez S.L."/>
            <person name="Kruys A."/>
            <person name="Hutchinson M.I."/>
            <person name="Powell A.J."/>
            <person name="Barry K."/>
            <person name="Miller A.N."/>
            <person name="Grigoriev I.V."/>
            <person name="Debuchy R."/>
            <person name="Gladieux P."/>
            <person name="Thoren M.H."/>
            <person name="Johannesson H."/>
        </authorList>
    </citation>
    <scope>NUCLEOTIDE SEQUENCE</scope>
    <source>
        <strain evidence="1">SMH2532-1</strain>
    </source>
</reference>
<evidence type="ECO:0000313" key="2">
    <source>
        <dbReference type="Proteomes" id="UP001174936"/>
    </source>
</evidence>
<gene>
    <name evidence="1" type="ORF">B0T16DRAFT_462684</name>
</gene>
<sequence length="307" mass="34181">MASDTPAPVAGANTNENVNGPLTFMTRLAPDIHHFRPTPTSPIGPPRWVPQPELIVIASWMGARDAHIAKYIHQYRAMFPTAEILLLRSEAGHFMRPGAFKKAIASFAVPVVRAAFPDWAFEVGEGEGGDSSTVGGVGKPRVLVHVFSGGGSFSLFWLRSLLSLPPHTVLYDSAPPQYHYAESYGAISTSLPSRNLQILLAPLVHLWCIIWWLRHRVFDYRGGGPLGRIADAQNEREGRARGEVRRGYVYSEGDAFVGWKDVESHGEEARRRGFEVRMERFEGSGHVNHARVDGERYWSVVRSIWEG</sequence>
<organism evidence="1 2">
    <name type="scientific">Cercophora newfieldiana</name>
    <dbReference type="NCBI Taxonomy" id="92897"/>
    <lineage>
        <taxon>Eukaryota</taxon>
        <taxon>Fungi</taxon>
        <taxon>Dikarya</taxon>
        <taxon>Ascomycota</taxon>
        <taxon>Pezizomycotina</taxon>
        <taxon>Sordariomycetes</taxon>
        <taxon>Sordariomycetidae</taxon>
        <taxon>Sordariales</taxon>
        <taxon>Lasiosphaeriaceae</taxon>
        <taxon>Cercophora</taxon>
    </lineage>
</organism>
<dbReference type="AlphaFoldDB" id="A0AA39XTT4"/>
<dbReference type="Pfam" id="PF05705">
    <property type="entry name" value="DUF829"/>
    <property type="match status" value="1"/>
</dbReference>
<dbReference type="PANTHER" id="PTHR12265">
    <property type="entry name" value="TRANSMEMBRANE PROTEIN 53"/>
    <property type="match status" value="1"/>
</dbReference>
<proteinExistence type="predicted"/>
<dbReference type="EMBL" id="JAULSV010000007">
    <property type="protein sequence ID" value="KAK0638970.1"/>
    <property type="molecule type" value="Genomic_DNA"/>
</dbReference>
<dbReference type="InterPro" id="IPR008547">
    <property type="entry name" value="DUF829_TMEM53"/>
</dbReference>
<dbReference type="Proteomes" id="UP001174936">
    <property type="component" value="Unassembled WGS sequence"/>
</dbReference>
<comment type="caution">
    <text evidence="1">The sequence shown here is derived from an EMBL/GenBank/DDBJ whole genome shotgun (WGS) entry which is preliminary data.</text>
</comment>
<evidence type="ECO:0000313" key="1">
    <source>
        <dbReference type="EMBL" id="KAK0638970.1"/>
    </source>
</evidence>